<evidence type="ECO:0000313" key="10">
    <source>
        <dbReference type="Proteomes" id="UP000015453"/>
    </source>
</evidence>
<dbReference type="PROSITE" id="PS51754">
    <property type="entry name" value="OVATE"/>
    <property type="match status" value="1"/>
</dbReference>
<feature type="non-terminal residue" evidence="9">
    <location>
        <position position="1"/>
    </location>
</feature>
<dbReference type="InterPro" id="IPR006458">
    <property type="entry name" value="Ovate_C"/>
</dbReference>
<gene>
    <name evidence="9" type="ORF">M569_04311</name>
</gene>
<evidence type="ECO:0000256" key="7">
    <source>
        <dbReference type="SAM" id="MobiDB-lite"/>
    </source>
</evidence>
<dbReference type="NCBIfam" id="TIGR01568">
    <property type="entry name" value="A_thal_3678"/>
    <property type="match status" value="1"/>
</dbReference>
<comment type="subcellular location">
    <subcellularLocation>
        <location evidence="1 6">Nucleus</location>
    </subcellularLocation>
</comment>
<accession>S8E420</accession>
<dbReference type="EMBL" id="AUSU01001672">
    <property type="protein sequence ID" value="EPS70453.1"/>
    <property type="molecule type" value="Genomic_DNA"/>
</dbReference>
<feature type="non-terminal residue" evidence="9">
    <location>
        <position position="223"/>
    </location>
</feature>
<evidence type="ECO:0000256" key="3">
    <source>
        <dbReference type="ARBA" id="ARBA00023015"/>
    </source>
</evidence>
<sequence length="223" mass="24257">WQWPSCNFPKTLSFRLNEGGDDDSIFKTINSVFLPAAAAAEDYSSECCSHLSTTDDDDDGRGGGGLETIIREVRCSERLLYEPGDTNFMVKRGRGDDDHHHQQQQLDDDDDGHGGAVPFKGSVAMSMESEDPYSDFKRSMREVVESHGVREWEKLEELLGWYLRMNGKMNHGFIVGAFVDLLVGLNSDDSSSSSVATTADSSSSSSSTTPSSSSTTPSSSSSS</sequence>
<evidence type="ECO:0000313" key="9">
    <source>
        <dbReference type="EMBL" id="EPS70453.1"/>
    </source>
</evidence>
<evidence type="ECO:0000256" key="5">
    <source>
        <dbReference type="ARBA" id="ARBA00023242"/>
    </source>
</evidence>
<evidence type="ECO:0000259" key="8">
    <source>
        <dbReference type="PROSITE" id="PS51754"/>
    </source>
</evidence>
<feature type="region of interest" description="Disordered" evidence="7">
    <location>
        <begin position="188"/>
        <end position="223"/>
    </location>
</feature>
<feature type="domain" description="OVATE" evidence="8">
    <location>
        <begin position="125"/>
        <end position="184"/>
    </location>
</feature>
<dbReference type="Pfam" id="PF04844">
    <property type="entry name" value="Ovate"/>
    <property type="match status" value="1"/>
</dbReference>
<comment type="caution">
    <text evidence="9">The sequence shown here is derived from an EMBL/GenBank/DDBJ whole genome shotgun (WGS) entry which is preliminary data.</text>
</comment>
<proteinExistence type="predicted"/>
<evidence type="ECO:0000256" key="1">
    <source>
        <dbReference type="ARBA" id="ARBA00004123"/>
    </source>
</evidence>
<keyword evidence="2 6" id="KW-0678">Repressor</keyword>
<dbReference type="InterPro" id="IPR038933">
    <property type="entry name" value="Ovate"/>
</dbReference>
<name>S8E420_9LAMI</name>
<dbReference type="PANTHER" id="PTHR33057">
    <property type="entry name" value="TRANSCRIPTION REPRESSOR OFP7-RELATED"/>
    <property type="match status" value="1"/>
</dbReference>
<evidence type="ECO:0000256" key="6">
    <source>
        <dbReference type="RuleBase" id="RU367028"/>
    </source>
</evidence>
<keyword evidence="3 6" id="KW-0805">Transcription regulation</keyword>
<feature type="region of interest" description="Disordered" evidence="7">
    <location>
        <begin position="90"/>
        <end position="128"/>
    </location>
</feature>
<keyword evidence="5 6" id="KW-0539">Nucleus</keyword>
<dbReference type="Proteomes" id="UP000015453">
    <property type="component" value="Unassembled WGS sequence"/>
</dbReference>
<protein>
    <recommendedName>
        <fullName evidence="6">Transcription repressor</fullName>
    </recommendedName>
    <alternativeName>
        <fullName evidence="6">Ovate family protein</fullName>
    </alternativeName>
</protein>
<dbReference type="GO" id="GO:0005634">
    <property type="term" value="C:nucleus"/>
    <property type="evidence" value="ECO:0007669"/>
    <property type="project" value="UniProtKB-SubCell"/>
</dbReference>
<dbReference type="PANTHER" id="PTHR33057:SF199">
    <property type="entry name" value="TRANSCRIPTION REPRESSOR"/>
    <property type="match status" value="1"/>
</dbReference>
<dbReference type="GO" id="GO:0045892">
    <property type="term" value="P:negative regulation of DNA-templated transcription"/>
    <property type="evidence" value="ECO:0007669"/>
    <property type="project" value="UniProtKB-UniRule"/>
</dbReference>
<keyword evidence="10" id="KW-1185">Reference proteome</keyword>
<reference evidence="9 10" key="1">
    <citation type="journal article" date="2013" name="BMC Genomics">
        <title>The miniature genome of a carnivorous plant Genlisea aurea contains a low number of genes and short non-coding sequences.</title>
        <authorList>
            <person name="Leushkin E.V."/>
            <person name="Sutormin R.A."/>
            <person name="Nabieva E.R."/>
            <person name="Penin A.A."/>
            <person name="Kondrashov A.S."/>
            <person name="Logacheva M.D."/>
        </authorList>
    </citation>
    <scope>NUCLEOTIDE SEQUENCE [LARGE SCALE GENOMIC DNA]</scope>
</reference>
<keyword evidence="4 6" id="KW-0804">Transcription</keyword>
<comment type="function">
    <text evidence="6">Transcriptional repressor that regulates multiple aspects of plant growth and development.</text>
</comment>
<dbReference type="AlphaFoldDB" id="S8E420"/>
<evidence type="ECO:0000256" key="2">
    <source>
        <dbReference type="ARBA" id="ARBA00022491"/>
    </source>
</evidence>
<organism evidence="9 10">
    <name type="scientific">Genlisea aurea</name>
    <dbReference type="NCBI Taxonomy" id="192259"/>
    <lineage>
        <taxon>Eukaryota</taxon>
        <taxon>Viridiplantae</taxon>
        <taxon>Streptophyta</taxon>
        <taxon>Embryophyta</taxon>
        <taxon>Tracheophyta</taxon>
        <taxon>Spermatophyta</taxon>
        <taxon>Magnoliopsida</taxon>
        <taxon>eudicotyledons</taxon>
        <taxon>Gunneridae</taxon>
        <taxon>Pentapetalae</taxon>
        <taxon>asterids</taxon>
        <taxon>lamiids</taxon>
        <taxon>Lamiales</taxon>
        <taxon>Lentibulariaceae</taxon>
        <taxon>Genlisea</taxon>
    </lineage>
</organism>
<dbReference type="OrthoDB" id="689823at2759"/>
<evidence type="ECO:0000256" key="4">
    <source>
        <dbReference type="ARBA" id="ARBA00023163"/>
    </source>
</evidence>